<comment type="caution">
    <text evidence="1">The sequence shown here is derived from an EMBL/GenBank/DDBJ whole genome shotgun (WGS) entry which is preliminary data.</text>
</comment>
<evidence type="ECO:0000313" key="1">
    <source>
        <dbReference type="EMBL" id="MBC3794588.1"/>
    </source>
</evidence>
<evidence type="ECO:0000313" key="2">
    <source>
        <dbReference type="Proteomes" id="UP000700732"/>
    </source>
</evidence>
<dbReference type="EMBL" id="VFIA01000051">
    <property type="protein sequence ID" value="MBC3794588.1"/>
    <property type="molecule type" value="Genomic_DNA"/>
</dbReference>
<name>A0ABR6WDL4_9BACT</name>
<keyword evidence="2" id="KW-1185">Reference proteome</keyword>
<accession>A0ABR6WDL4</accession>
<sequence length="65" mass="7220">MAGGVSVMSARVLCLILKEFKVAVRIRRQRALPNFDQASIRLIEGNLGRPSIRDCSSVTVLQYKS</sequence>
<reference evidence="1 2" key="1">
    <citation type="submission" date="2019-06" db="EMBL/GenBank/DDBJ databases">
        <title>Spirosoma utsteinense sp. nov. isolated from Antarctic ice-free soils.</title>
        <authorList>
            <person name="Tahon G."/>
        </authorList>
    </citation>
    <scope>NUCLEOTIDE SEQUENCE [LARGE SCALE GENOMIC DNA]</scope>
    <source>
        <strain evidence="1 2">LMG 31447</strain>
    </source>
</reference>
<dbReference type="Proteomes" id="UP000700732">
    <property type="component" value="Unassembled WGS sequence"/>
</dbReference>
<gene>
    <name evidence="1" type="ORF">FH603_5117</name>
</gene>
<proteinExistence type="predicted"/>
<organism evidence="1 2">
    <name type="scientific">Spirosoma utsteinense</name>
    <dbReference type="NCBI Taxonomy" id="2585773"/>
    <lineage>
        <taxon>Bacteria</taxon>
        <taxon>Pseudomonadati</taxon>
        <taxon>Bacteroidota</taxon>
        <taxon>Cytophagia</taxon>
        <taxon>Cytophagales</taxon>
        <taxon>Cytophagaceae</taxon>
        <taxon>Spirosoma</taxon>
    </lineage>
</organism>
<protein>
    <submittedName>
        <fullName evidence="1">Uncharacterized protein</fullName>
    </submittedName>
</protein>